<reference evidence="12 13" key="1">
    <citation type="journal article" date="2018" name="J. Allergy Clin. Immunol.">
        <title>High-quality assembly of Dermatophagoides pteronyssinus genome and transcriptome reveals a wide range of novel allergens.</title>
        <authorList>
            <person name="Liu X.Y."/>
            <person name="Yang K.Y."/>
            <person name="Wang M.Q."/>
            <person name="Kwok J.S."/>
            <person name="Zeng X."/>
            <person name="Yang Z."/>
            <person name="Xiao X.J."/>
            <person name="Lau C.P."/>
            <person name="Li Y."/>
            <person name="Huang Z.M."/>
            <person name="Ba J.G."/>
            <person name="Yim A.K."/>
            <person name="Ouyang C.Y."/>
            <person name="Ngai S.M."/>
            <person name="Chan T.F."/>
            <person name="Leung E.L."/>
            <person name="Liu L."/>
            <person name="Liu Z.G."/>
            <person name="Tsui S.K."/>
        </authorList>
    </citation>
    <scope>NUCLEOTIDE SEQUENCE [LARGE SCALE GENOMIC DNA]</scope>
    <source>
        <strain evidence="12">Derp</strain>
    </source>
</reference>
<accession>A0ABQ8JRI4</accession>
<keyword evidence="7" id="KW-0460">Magnesium</keyword>
<dbReference type="PROSITE" id="PS50102">
    <property type="entry name" value="RRM"/>
    <property type="match status" value="1"/>
</dbReference>
<evidence type="ECO:0000256" key="9">
    <source>
        <dbReference type="PROSITE-ProRule" id="PRU00176"/>
    </source>
</evidence>
<dbReference type="InterPro" id="IPR020583">
    <property type="entry name" value="Inositol_monoP_metal-BS"/>
</dbReference>
<evidence type="ECO:0000256" key="8">
    <source>
        <dbReference type="ARBA" id="ARBA00022884"/>
    </source>
</evidence>
<organism evidence="12 13">
    <name type="scientific">Dermatophagoides pteronyssinus</name>
    <name type="common">European house dust mite</name>
    <dbReference type="NCBI Taxonomy" id="6956"/>
    <lineage>
        <taxon>Eukaryota</taxon>
        <taxon>Metazoa</taxon>
        <taxon>Ecdysozoa</taxon>
        <taxon>Arthropoda</taxon>
        <taxon>Chelicerata</taxon>
        <taxon>Arachnida</taxon>
        <taxon>Acari</taxon>
        <taxon>Acariformes</taxon>
        <taxon>Sarcoptiformes</taxon>
        <taxon>Astigmata</taxon>
        <taxon>Psoroptidia</taxon>
        <taxon>Analgoidea</taxon>
        <taxon>Pyroglyphidae</taxon>
        <taxon>Dermatophagoidinae</taxon>
        <taxon>Dermatophagoides</taxon>
    </lineage>
</organism>
<dbReference type="SMART" id="SM00360">
    <property type="entry name" value="RRM"/>
    <property type="match status" value="1"/>
</dbReference>
<sequence>MDTESNSKIDMSLDEIIRLDRTKKFAGGGRMNNNRNNRNNYNHNQRYNNYRSFNNGRYNRNTMIPRRQSNFQQQSNRPRSINFNRNSSYQSATLHISNLAPNVTTEDLNELFMSFGNVNRAFVHYDQHGTSLGTGEVEFERRDEAIAARNKLNGVPLDGKPLHITMINSQVEDSFTSFLRSKTSSSRQSSNNRANNYSHQQQPRRRFNNNNNNNNNNNHRNKNISADDLDRDLDEWRQANSDDNKIILENVATRKNMDKLDEYVSVAIDLAKQAGQMILEWHRKGSFEVNIKSSERDLVTEADIQIERFIFDSLKQRYPDHKFIGEESVAGSQNTLTTNEPTWIVDPIDGTMNFAHFSPWCSVSIGLAIEKQLVLGVIDCPHLRRTYSAIKNGGAYCNGRPIRVSSIRTVEKALIESDLPIGSKQHSGSARQLFDAIHWKCQGFRSIGSCCVSLCLVADGSADCYFMMGLKIWDMAAGYVIITEAG</sequence>
<reference evidence="12 13" key="2">
    <citation type="journal article" date="2022" name="Mol. Biol. Evol.">
        <title>Comparative Genomics Reveals Insights into the Divergent Evolution of Astigmatic Mites and Household Pest Adaptations.</title>
        <authorList>
            <person name="Xiong Q."/>
            <person name="Wan A.T."/>
            <person name="Liu X."/>
            <person name="Fung C.S."/>
            <person name="Xiao X."/>
            <person name="Malainual N."/>
            <person name="Hou J."/>
            <person name="Wang L."/>
            <person name="Wang M."/>
            <person name="Yang K.Y."/>
            <person name="Cui Y."/>
            <person name="Leung E.L."/>
            <person name="Nong W."/>
            <person name="Shin S.K."/>
            <person name="Au S.W."/>
            <person name="Jeong K.Y."/>
            <person name="Chew F.T."/>
            <person name="Hui J.H."/>
            <person name="Leung T.F."/>
            <person name="Tungtrongchitr A."/>
            <person name="Zhong N."/>
            <person name="Liu Z."/>
            <person name="Tsui S.K."/>
        </authorList>
    </citation>
    <scope>NUCLEOTIDE SEQUENCE [LARGE SCALE GENOMIC DNA]</scope>
    <source>
        <strain evidence="12">Derp</strain>
    </source>
</reference>
<dbReference type="Pfam" id="PF00459">
    <property type="entry name" value="Inositol_P"/>
    <property type="match status" value="1"/>
</dbReference>
<evidence type="ECO:0000256" key="4">
    <source>
        <dbReference type="ARBA" id="ARBA00013106"/>
    </source>
</evidence>
<dbReference type="EMBL" id="NJHN03000021">
    <property type="protein sequence ID" value="KAH9425189.1"/>
    <property type="molecule type" value="Genomic_DNA"/>
</dbReference>
<feature type="compositionally biased region" description="Low complexity" evidence="10">
    <location>
        <begin position="178"/>
        <end position="198"/>
    </location>
</feature>
<dbReference type="Gene3D" id="3.30.70.330">
    <property type="match status" value="1"/>
</dbReference>
<keyword evidence="8 9" id="KW-0694">RNA-binding</keyword>
<evidence type="ECO:0000256" key="5">
    <source>
        <dbReference type="ARBA" id="ARBA00022723"/>
    </source>
</evidence>
<dbReference type="PRINTS" id="PR00377">
    <property type="entry name" value="IMPHPHTASES"/>
</dbReference>
<gene>
    <name evidence="12" type="ORF">DERP_013420</name>
</gene>
<comment type="similarity">
    <text evidence="3">Belongs to the inositol monophosphatase superfamily.</text>
</comment>
<evidence type="ECO:0000259" key="11">
    <source>
        <dbReference type="PROSITE" id="PS50102"/>
    </source>
</evidence>
<name>A0ABQ8JRI4_DERPT</name>
<evidence type="ECO:0000313" key="12">
    <source>
        <dbReference type="EMBL" id="KAH9425189.1"/>
    </source>
</evidence>
<dbReference type="InterPro" id="IPR035979">
    <property type="entry name" value="RBD_domain_sf"/>
</dbReference>
<dbReference type="InterPro" id="IPR000760">
    <property type="entry name" value="Inositol_monophosphatase-like"/>
</dbReference>
<feature type="compositionally biased region" description="Low complexity" evidence="10">
    <location>
        <begin position="208"/>
        <end position="218"/>
    </location>
</feature>
<keyword evidence="6" id="KW-0378">Hydrolase</keyword>
<evidence type="ECO:0000256" key="10">
    <source>
        <dbReference type="SAM" id="MobiDB-lite"/>
    </source>
</evidence>
<dbReference type="PROSITE" id="PS00629">
    <property type="entry name" value="IMP_1"/>
    <property type="match status" value="1"/>
</dbReference>
<comment type="catalytic activity">
    <reaction evidence="1">
        <text>a myo-inositol phosphate + H2O = myo-inositol + phosphate</text>
        <dbReference type="Rhea" id="RHEA:24056"/>
        <dbReference type="ChEBI" id="CHEBI:15377"/>
        <dbReference type="ChEBI" id="CHEBI:17268"/>
        <dbReference type="ChEBI" id="CHEBI:43474"/>
        <dbReference type="ChEBI" id="CHEBI:84139"/>
        <dbReference type="EC" id="3.1.3.25"/>
    </reaction>
</comment>
<evidence type="ECO:0000256" key="6">
    <source>
        <dbReference type="ARBA" id="ARBA00022801"/>
    </source>
</evidence>
<dbReference type="PANTHER" id="PTHR20854:SF4">
    <property type="entry name" value="INOSITOL-1-MONOPHOSPHATASE-RELATED"/>
    <property type="match status" value="1"/>
</dbReference>
<protein>
    <recommendedName>
        <fullName evidence="4">inositol-phosphate phosphatase</fullName>
        <ecNumber evidence="4">3.1.3.25</ecNumber>
    </recommendedName>
</protein>
<comment type="caution">
    <text evidence="12">The sequence shown here is derived from an EMBL/GenBank/DDBJ whole genome shotgun (WGS) entry which is preliminary data.</text>
</comment>
<dbReference type="InterPro" id="IPR033942">
    <property type="entry name" value="IMPase"/>
</dbReference>
<feature type="domain" description="RRM" evidence="11">
    <location>
        <begin position="92"/>
        <end position="169"/>
    </location>
</feature>
<dbReference type="CDD" id="cd01639">
    <property type="entry name" value="IMPase"/>
    <property type="match status" value="1"/>
</dbReference>
<dbReference type="InterPro" id="IPR012677">
    <property type="entry name" value="Nucleotide-bd_a/b_plait_sf"/>
</dbReference>
<comment type="cofactor">
    <cofactor evidence="2">
        <name>Mg(2+)</name>
        <dbReference type="ChEBI" id="CHEBI:18420"/>
    </cofactor>
</comment>
<dbReference type="InterPro" id="IPR000504">
    <property type="entry name" value="RRM_dom"/>
</dbReference>
<feature type="region of interest" description="Disordered" evidence="10">
    <location>
        <begin position="178"/>
        <end position="225"/>
    </location>
</feature>
<dbReference type="Proteomes" id="UP000887458">
    <property type="component" value="Unassembled WGS sequence"/>
</dbReference>
<keyword evidence="13" id="KW-1185">Reference proteome</keyword>
<proteinExistence type="inferred from homology"/>
<evidence type="ECO:0000256" key="1">
    <source>
        <dbReference type="ARBA" id="ARBA00001033"/>
    </source>
</evidence>
<dbReference type="Gene3D" id="3.40.190.80">
    <property type="match status" value="1"/>
</dbReference>
<dbReference type="SUPFAM" id="SSF54928">
    <property type="entry name" value="RNA-binding domain, RBD"/>
    <property type="match status" value="1"/>
</dbReference>
<dbReference type="Gene3D" id="3.30.540.10">
    <property type="entry name" value="Fructose-1,6-Bisphosphatase, subunit A, domain 1"/>
    <property type="match status" value="1"/>
</dbReference>
<feature type="non-terminal residue" evidence="12">
    <location>
        <position position="486"/>
    </location>
</feature>
<dbReference type="SUPFAM" id="SSF56655">
    <property type="entry name" value="Carbohydrate phosphatase"/>
    <property type="match status" value="1"/>
</dbReference>
<evidence type="ECO:0000256" key="7">
    <source>
        <dbReference type="ARBA" id="ARBA00022842"/>
    </source>
</evidence>
<evidence type="ECO:0000256" key="3">
    <source>
        <dbReference type="ARBA" id="ARBA00009759"/>
    </source>
</evidence>
<evidence type="ECO:0000256" key="2">
    <source>
        <dbReference type="ARBA" id="ARBA00001946"/>
    </source>
</evidence>
<dbReference type="EC" id="3.1.3.25" evidence="4"/>
<keyword evidence="5" id="KW-0479">Metal-binding</keyword>
<evidence type="ECO:0000313" key="13">
    <source>
        <dbReference type="Proteomes" id="UP000887458"/>
    </source>
</evidence>
<dbReference type="Pfam" id="PF00076">
    <property type="entry name" value="RRM_1"/>
    <property type="match status" value="1"/>
</dbReference>
<dbReference type="PANTHER" id="PTHR20854">
    <property type="entry name" value="INOSITOL MONOPHOSPHATASE"/>
    <property type="match status" value="1"/>
</dbReference>